<comment type="cofactor">
    <cofactor evidence="8">
        <name>[4Fe-4S] cluster</name>
        <dbReference type="ChEBI" id="CHEBI:49883"/>
    </cofactor>
    <text evidence="8">Binds 2 [4Fe-4S] clusters. One cluster is coordinated with 3 cysteines and an exchangeable S-adenosyl-L-methionine.</text>
</comment>
<evidence type="ECO:0000259" key="11">
    <source>
        <dbReference type="PROSITE" id="PS51918"/>
    </source>
</evidence>
<dbReference type="Gene3D" id="2.40.50.140">
    <property type="entry name" value="Nucleic acid-binding proteins"/>
    <property type="match status" value="1"/>
</dbReference>
<gene>
    <name evidence="8 12" type="primary">rimO</name>
    <name evidence="12" type="ORF">FKZ61_08000</name>
</gene>
<dbReference type="GO" id="GO:0005840">
    <property type="term" value="C:ribosome"/>
    <property type="evidence" value="ECO:0007669"/>
    <property type="project" value="UniProtKB-KW"/>
</dbReference>
<dbReference type="InterPro" id="IPR005840">
    <property type="entry name" value="Ribosomal_uS12_MeSTrfase_RimO"/>
</dbReference>
<evidence type="ECO:0000256" key="1">
    <source>
        <dbReference type="ARBA" id="ARBA00022485"/>
    </source>
</evidence>
<dbReference type="Pfam" id="PF04055">
    <property type="entry name" value="Radical_SAM"/>
    <property type="match status" value="1"/>
</dbReference>
<dbReference type="InterPro" id="IPR013848">
    <property type="entry name" value="Methylthiotransferase_N"/>
</dbReference>
<dbReference type="GO" id="GO:0005829">
    <property type="term" value="C:cytosol"/>
    <property type="evidence" value="ECO:0007669"/>
    <property type="project" value="TreeGrafter"/>
</dbReference>
<keyword evidence="12" id="KW-0687">Ribonucleoprotein</keyword>
<dbReference type="Gene3D" id="3.40.50.12160">
    <property type="entry name" value="Methylthiotransferase, N-terminal domain"/>
    <property type="match status" value="1"/>
</dbReference>
<dbReference type="InterPro" id="IPR012340">
    <property type="entry name" value="NA-bd_OB-fold"/>
</dbReference>
<keyword evidence="4 8" id="KW-0949">S-adenosyl-L-methionine</keyword>
<dbReference type="AlphaFoldDB" id="A0A540VIB1"/>
<dbReference type="PANTHER" id="PTHR43837">
    <property type="entry name" value="RIBOSOMAL PROTEIN S12 METHYLTHIOTRANSFERASE RIMO"/>
    <property type="match status" value="1"/>
</dbReference>
<evidence type="ECO:0000256" key="7">
    <source>
        <dbReference type="ARBA" id="ARBA00023014"/>
    </source>
</evidence>
<comment type="function">
    <text evidence="8">Catalyzes the methylthiolation of an aspartic acid residue of ribosomal protein uS12.</text>
</comment>
<feature type="binding site" evidence="8">
    <location>
        <position position="78"/>
    </location>
    <ligand>
        <name>[4Fe-4S] cluster</name>
        <dbReference type="ChEBI" id="CHEBI:49883"/>
        <label>1</label>
    </ligand>
</feature>
<dbReference type="InterPro" id="IPR020612">
    <property type="entry name" value="Methylthiotransferase_CS"/>
</dbReference>
<dbReference type="RefSeq" id="WP_141609566.1">
    <property type="nucleotide sequence ID" value="NZ_VIGC02000008.1"/>
</dbReference>
<comment type="catalytic activity">
    <reaction evidence="8">
        <text>L-aspartate(89)-[ribosomal protein uS12]-hydrogen + (sulfur carrier)-SH + AH2 + 2 S-adenosyl-L-methionine = 3-methylsulfanyl-L-aspartate(89)-[ribosomal protein uS12]-hydrogen + (sulfur carrier)-H + 5'-deoxyadenosine + L-methionine + A + S-adenosyl-L-homocysteine + 2 H(+)</text>
        <dbReference type="Rhea" id="RHEA:37087"/>
        <dbReference type="Rhea" id="RHEA-COMP:10460"/>
        <dbReference type="Rhea" id="RHEA-COMP:10461"/>
        <dbReference type="Rhea" id="RHEA-COMP:14737"/>
        <dbReference type="Rhea" id="RHEA-COMP:14739"/>
        <dbReference type="ChEBI" id="CHEBI:13193"/>
        <dbReference type="ChEBI" id="CHEBI:15378"/>
        <dbReference type="ChEBI" id="CHEBI:17319"/>
        <dbReference type="ChEBI" id="CHEBI:17499"/>
        <dbReference type="ChEBI" id="CHEBI:29917"/>
        <dbReference type="ChEBI" id="CHEBI:29961"/>
        <dbReference type="ChEBI" id="CHEBI:57844"/>
        <dbReference type="ChEBI" id="CHEBI:57856"/>
        <dbReference type="ChEBI" id="CHEBI:59789"/>
        <dbReference type="ChEBI" id="CHEBI:64428"/>
        <dbReference type="ChEBI" id="CHEBI:73599"/>
        <dbReference type="EC" id="2.8.4.4"/>
    </reaction>
</comment>
<dbReference type="SMART" id="SM00729">
    <property type="entry name" value="Elp3"/>
    <property type="match status" value="1"/>
</dbReference>
<dbReference type="NCBIfam" id="TIGR01125">
    <property type="entry name" value="30S ribosomal protein S12 methylthiotransferase RimO"/>
    <property type="match status" value="1"/>
</dbReference>
<dbReference type="InParanoid" id="A0A540VIB1"/>
<dbReference type="GO" id="GO:0103039">
    <property type="term" value="F:protein methylthiotransferase activity"/>
    <property type="evidence" value="ECO:0007669"/>
    <property type="project" value="UniProtKB-EC"/>
</dbReference>
<proteinExistence type="inferred from homology"/>
<feature type="binding site" evidence="8">
    <location>
        <position position="174"/>
    </location>
    <ligand>
        <name>[4Fe-4S] cluster</name>
        <dbReference type="ChEBI" id="CHEBI:49883"/>
        <label>2</label>
        <note>4Fe-4S-S-AdoMet</note>
    </ligand>
</feature>
<dbReference type="GO" id="GO:0035599">
    <property type="term" value="F:aspartic acid methylthiotransferase activity"/>
    <property type="evidence" value="ECO:0007669"/>
    <property type="project" value="TreeGrafter"/>
</dbReference>
<evidence type="ECO:0000313" key="12">
    <source>
        <dbReference type="EMBL" id="TQE96421.1"/>
    </source>
</evidence>
<reference evidence="12 13" key="1">
    <citation type="submission" date="2019-06" db="EMBL/GenBank/DDBJ databases">
        <title>Genome sequence of Litorilinea aerophila BAA-2444.</title>
        <authorList>
            <person name="Maclea K.S."/>
            <person name="Maurais E.G."/>
            <person name="Iannazzi L.C."/>
        </authorList>
    </citation>
    <scope>NUCLEOTIDE SEQUENCE [LARGE SCALE GENOMIC DNA]</scope>
    <source>
        <strain evidence="12 13">ATCC BAA-2444</strain>
    </source>
</reference>
<dbReference type="EMBL" id="VIGC01000008">
    <property type="protein sequence ID" value="TQE96421.1"/>
    <property type="molecule type" value="Genomic_DNA"/>
</dbReference>
<dbReference type="InterPro" id="IPR038135">
    <property type="entry name" value="Methylthiotransferase_N_sf"/>
</dbReference>
<feature type="binding site" evidence="8">
    <location>
        <position position="10"/>
    </location>
    <ligand>
        <name>[4Fe-4S] cluster</name>
        <dbReference type="ChEBI" id="CHEBI:49883"/>
        <label>1</label>
    </ligand>
</feature>
<dbReference type="FunFam" id="3.80.30.20:FF:000001">
    <property type="entry name" value="tRNA-2-methylthio-N(6)-dimethylallyladenosine synthase 2"/>
    <property type="match status" value="1"/>
</dbReference>
<organism evidence="12 13">
    <name type="scientific">Litorilinea aerophila</name>
    <dbReference type="NCBI Taxonomy" id="1204385"/>
    <lineage>
        <taxon>Bacteria</taxon>
        <taxon>Bacillati</taxon>
        <taxon>Chloroflexota</taxon>
        <taxon>Caldilineae</taxon>
        <taxon>Caldilineales</taxon>
        <taxon>Caldilineaceae</taxon>
        <taxon>Litorilinea</taxon>
    </lineage>
</organism>
<dbReference type="PROSITE" id="PS50926">
    <property type="entry name" value="TRAM"/>
    <property type="match status" value="1"/>
</dbReference>
<dbReference type="GO" id="GO:0046872">
    <property type="term" value="F:metal ion binding"/>
    <property type="evidence" value="ECO:0007669"/>
    <property type="project" value="UniProtKB-KW"/>
</dbReference>
<evidence type="ECO:0000256" key="5">
    <source>
        <dbReference type="ARBA" id="ARBA00022723"/>
    </source>
</evidence>
<keyword evidence="6 8" id="KW-0408">Iron</keyword>
<dbReference type="PANTHER" id="PTHR43837:SF1">
    <property type="entry name" value="RIBOSOMAL PROTEIN US12 METHYLTHIOTRANSFERASE RIMO"/>
    <property type="match status" value="1"/>
</dbReference>
<dbReference type="PROSITE" id="PS51449">
    <property type="entry name" value="MTTASE_N"/>
    <property type="match status" value="1"/>
</dbReference>
<dbReference type="SFLD" id="SFLDG01082">
    <property type="entry name" value="B12-binding_domain_containing"/>
    <property type="match status" value="1"/>
</dbReference>
<dbReference type="InterPro" id="IPR023404">
    <property type="entry name" value="rSAM_horseshoe"/>
</dbReference>
<protein>
    <recommendedName>
        <fullName evidence="8">Ribosomal protein uS12 methylthiotransferase RimO</fullName>
        <shortName evidence="8">uS12 MTTase</shortName>
        <shortName evidence="8">uS12 methylthiotransferase</shortName>
        <ecNumber evidence="8">2.8.4.4</ecNumber>
    </recommendedName>
    <alternativeName>
        <fullName evidence="8">Ribosomal protein uS12 (aspartate-C(3))-methylthiotransferase</fullName>
    </alternativeName>
    <alternativeName>
        <fullName evidence="8">Ribosome maturation factor RimO</fullName>
    </alternativeName>
</protein>
<keyword evidence="5 8" id="KW-0479">Metal-binding</keyword>
<dbReference type="InterPro" id="IPR006638">
    <property type="entry name" value="Elp3/MiaA/NifB-like_rSAM"/>
</dbReference>
<dbReference type="PROSITE" id="PS51918">
    <property type="entry name" value="RADICAL_SAM"/>
    <property type="match status" value="1"/>
</dbReference>
<keyword evidence="3 8" id="KW-0808">Transferase</keyword>
<dbReference type="OrthoDB" id="9805215at2"/>
<comment type="similarity">
    <text evidence="8">Belongs to the methylthiotransferase family. RimO subfamily.</text>
</comment>
<keyword evidence="7 8" id="KW-0411">Iron-sulfur</keyword>
<dbReference type="CDD" id="cd01335">
    <property type="entry name" value="Radical_SAM"/>
    <property type="match status" value="1"/>
</dbReference>
<dbReference type="InterPro" id="IPR002792">
    <property type="entry name" value="TRAM_dom"/>
</dbReference>
<feature type="domain" description="MTTase N-terminal" evidence="10">
    <location>
        <begin position="1"/>
        <end position="115"/>
    </location>
</feature>
<dbReference type="InterPro" id="IPR058240">
    <property type="entry name" value="rSAM_sf"/>
</dbReference>
<feature type="binding site" evidence="8">
    <location>
        <position position="167"/>
    </location>
    <ligand>
        <name>[4Fe-4S] cluster</name>
        <dbReference type="ChEBI" id="CHEBI:49883"/>
        <label>2</label>
        <note>4Fe-4S-S-AdoMet</note>
    </ligand>
</feature>
<dbReference type="Pfam" id="PF00919">
    <property type="entry name" value="UPF0004"/>
    <property type="match status" value="1"/>
</dbReference>
<dbReference type="Proteomes" id="UP000317371">
    <property type="component" value="Unassembled WGS sequence"/>
</dbReference>
<dbReference type="Gene3D" id="3.80.30.20">
    <property type="entry name" value="tm_1862 like domain"/>
    <property type="match status" value="1"/>
</dbReference>
<dbReference type="SFLD" id="SFLDG01061">
    <property type="entry name" value="methylthiotransferase"/>
    <property type="match status" value="1"/>
</dbReference>
<keyword evidence="2 8" id="KW-0963">Cytoplasm</keyword>
<comment type="caution">
    <text evidence="12">The sequence shown here is derived from an EMBL/GenBank/DDBJ whole genome shotgun (WGS) entry which is preliminary data.</text>
</comment>
<feature type="domain" description="TRAM" evidence="9">
    <location>
        <begin position="388"/>
        <end position="460"/>
    </location>
</feature>
<feature type="binding site" evidence="8">
    <location>
        <position position="46"/>
    </location>
    <ligand>
        <name>[4Fe-4S] cluster</name>
        <dbReference type="ChEBI" id="CHEBI:49883"/>
        <label>1</label>
    </ligand>
</feature>
<keyword evidence="13" id="KW-1185">Reference proteome</keyword>
<dbReference type="SFLD" id="SFLDF00274">
    <property type="entry name" value="ribosomal_protein_S12_methylth"/>
    <property type="match status" value="1"/>
</dbReference>
<dbReference type="Pfam" id="PF18693">
    <property type="entry name" value="TRAM_2"/>
    <property type="match status" value="1"/>
</dbReference>
<sequence>MKYHLITLGCPKNKVDSDGMEMLLRGADFAATDSARDADVLIVNTCGFLEAAKEESISVLSQLARRKRRNQILIAAGCLAQRNGQEVLARVPRVDGLLGTRRWMEVVSLIQRIRSNGRRQLQRYDLLGEGEWPVPALLDDPDSPYQAPVPRPPVAGGSAYLKISDGCNAPCAFCTIPSFKGKLRSRPLEALVDEANALVAAGARELVIVAQDTTDYGRDWGEPNSLPRLLTTLCQRTSQELRWIRLMYAYPGHVSDELIEVMATQPKIVPYLDMPLQHGDPRTLRRMRRPSRLEMVYDHIEKLRAAMPDIALRTTFIVGYPGETEEEFQGLLDFVEAIQFDKVGAFRFSPEPGTPAATLPDPVPEEVKEERYARLMELQQPISLRKNQAQVGRQLTILVEGEGEIADSGEPLLLGRSYRDAPEVDGLVLVPGVKGVPAGEMIDVYINGAMEYDLVGEPLVVETFSSTRDTIQLL</sequence>
<dbReference type="GO" id="GO:0035600">
    <property type="term" value="P:tRNA methylthiolation"/>
    <property type="evidence" value="ECO:0007669"/>
    <property type="project" value="UniProtKB-ARBA"/>
</dbReference>
<dbReference type="SFLD" id="SFLDS00029">
    <property type="entry name" value="Radical_SAM"/>
    <property type="match status" value="1"/>
</dbReference>
<evidence type="ECO:0000259" key="10">
    <source>
        <dbReference type="PROSITE" id="PS51449"/>
    </source>
</evidence>
<evidence type="ECO:0000313" key="13">
    <source>
        <dbReference type="Proteomes" id="UP000317371"/>
    </source>
</evidence>
<feature type="domain" description="Radical SAM core" evidence="11">
    <location>
        <begin position="153"/>
        <end position="385"/>
    </location>
</feature>
<comment type="subcellular location">
    <subcellularLocation>
        <location evidence="8">Cytoplasm</location>
    </subcellularLocation>
</comment>
<evidence type="ECO:0000256" key="4">
    <source>
        <dbReference type="ARBA" id="ARBA00022691"/>
    </source>
</evidence>
<evidence type="ECO:0000256" key="6">
    <source>
        <dbReference type="ARBA" id="ARBA00023004"/>
    </source>
</evidence>
<evidence type="ECO:0000256" key="8">
    <source>
        <dbReference type="HAMAP-Rule" id="MF_01865"/>
    </source>
</evidence>
<dbReference type="GO" id="GO:0051539">
    <property type="term" value="F:4 iron, 4 sulfur cluster binding"/>
    <property type="evidence" value="ECO:0007669"/>
    <property type="project" value="UniProtKB-UniRule"/>
</dbReference>
<accession>A0A540VIB1</accession>
<keyword evidence="12" id="KW-0689">Ribosomal protein</keyword>
<evidence type="ECO:0000259" key="9">
    <source>
        <dbReference type="PROSITE" id="PS50926"/>
    </source>
</evidence>
<dbReference type="HAMAP" id="MF_01865">
    <property type="entry name" value="MTTase_RimO"/>
    <property type="match status" value="1"/>
</dbReference>
<feature type="binding site" evidence="8">
    <location>
        <position position="171"/>
    </location>
    <ligand>
        <name>[4Fe-4S] cluster</name>
        <dbReference type="ChEBI" id="CHEBI:49883"/>
        <label>2</label>
        <note>4Fe-4S-S-AdoMet</note>
    </ligand>
</feature>
<dbReference type="NCBIfam" id="TIGR00089">
    <property type="entry name" value="MiaB/RimO family radical SAM methylthiotransferase"/>
    <property type="match status" value="1"/>
</dbReference>
<dbReference type="InterPro" id="IPR005839">
    <property type="entry name" value="Methylthiotransferase"/>
</dbReference>
<evidence type="ECO:0000256" key="2">
    <source>
        <dbReference type="ARBA" id="ARBA00022490"/>
    </source>
</evidence>
<name>A0A540VIB1_9CHLR</name>
<keyword evidence="1 8" id="KW-0004">4Fe-4S</keyword>
<dbReference type="EC" id="2.8.4.4" evidence="8"/>
<dbReference type="PROSITE" id="PS01278">
    <property type="entry name" value="MTTASE_RADICAL"/>
    <property type="match status" value="1"/>
</dbReference>
<dbReference type="InterPro" id="IPR007197">
    <property type="entry name" value="rSAM"/>
</dbReference>
<evidence type="ECO:0000256" key="3">
    <source>
        <dbReference type="ARBA" id="ARBA00022679"/>
    </source>
</evidence>
<dbReference type="SUPFAM" id="SSF102114">
    <property type="entry name" value="Radical SAM enzymes"/>
    <property type="match status" value="1"/>
</dbReference>